<dbReference type="Proteomes" id="UP000030008">
    <property type="component" value="Unassembled WGS sequence"/>
</dbReference>
<evidence type="ECO:0000256" key="5">
    <source>
        <dbReference type="ARBA" id="ARBA00023136"/>
    </source>
</evidence>
<feature type="domain" description="Integral membrane bound transporter" evidence="8">
    <location>
        <begin position="353"/>
        <end position="473"/>
    </location>
</feature>
<comment type="caution">
    <text evidence="9">The sequence shown here is derived from an EMBL/GenBank/DDBJ whole genome shotgun (WGS) entry which is preliminary data.</text>
</comment>
<keyword evidence="4 7" id="KW-1133">Transmembrane helix</keyword>
<feature type="transmembrane region" description="Helical" evidence="7">
    <location>
        <begin position="460"/>
        <end position="478"/>
    </location>
</feature>
<keyword evidence="3 7" id="KW-0812">Transmembrane</keyword>
<evidence type="ECO:0000256" key="3">
    <source>
        <dbReference type="ARBA" id="ARBA00022692"/>
    </source>
</evidence>
<evidence type="ECO:0000256" key="4">
    <source>
        <dbReference type="ARBA" id="ARBA00022989"/>
    </source>
</evidence>
<feature type="transmembrane region" description="Helical" evidence="7">
    <location>
        <begin position="337"/>
        <end position="357"/>
    </location>
</feature>
<name>A0A099I2U1_CLOIN</name>
<gene>
    <name evidence="9" type="ORF">CIAN88_21990</name>
</gene>
<dbReference type="AlphaFoldDB" id="A0A099I2U1"/>
<evidence type="ECO:0000256" key="1">
    <source>
        <dbReference type="ARBA" id="ARBA00004651"/>
    </source>
</evidence>
<feature type="transmembrane region" description="Helical" evidence="7">
    <location>
        <begin position="410"/>
        <end position="428"/>
    </location>
</feature>
<evidence type="ECO:0000256" key="2">
    <source>
        <dbReference type="ARBA" id="ARBA00022475"/>
    </source>
</evidence>
<keyword evidence="5 7" id="KW-0472">Membrane</keyword>
<comment type="similarity">
    <text evidence="6">Belongs to the YccS/YhfK family.</text>
</comment>
<dbReference type="PANTHER" id="PTHR30509">
    <property type="entry name" value="P-HYDROXYBENZOIC ACID EFFLUX PUMP SUBUNIT-RELATED"/>
    <property type="match status" value="1"/>
</dbReference>
<feature type="transmembrane region" description="Helical" evidence="7">
    <location>
        <begin position="131"/>
        <end position="151"/>
    </location>
</feature>
<accession>A0A099I2U1</accession>
<dbReference type="InterPro" id="IPR049453">
    <property type="entry name" value="Memb_transporter_dom"/>
</dbReference>
<evidence type="ECO:0000313" key="9">
    <source>
        <dbReference type="EMBL" id="KGJ51198.1"/>
    </source>
</evidence>
<evidence type="ECO:0000256" key="7">
    <source>
        <dbReference type="SAM" id="Phobius"/>
    </source>
</evidence>
<keyword evidence="2" id="KW-1003">Cell membrane</keyword>
<sequence>MKPDVLYQTAKRKILDALPDILFFLFLFYAILVLFGVQYVIVVSFVTLLYKIRRKRKQTPRRLCIMFFVQMALSILAFLASHSLLACVLLNIAVPFLLVFLQSSQFNQKGYMASAMGFVFLQLRPIPYTDFMTYLLVMACSLGFAVCCLLLSSYGHRREDDYALARKGIALLQEQMDAYLKQKTDQQRKEELVNIQRLLYKQAYQSRGFTYIATKEGRLRYLFALLLQRSSYFLENMDNIPVCSEQQQVLLQRCMHFLKHAENFNCTDNSMLLEEGQKLFTACRKKQDAVSLFLHNFLQLFLQILKDLQDNKKEAVHREWKLPEERKLRNRLRMDSFEFRFASRLSLVLLCGFLFARLSKLDHSYWLVLNAFLLLQPMYEESAYRLKTRFIGTVFGCTVIYLVLPHFPGVAGHFLFASIVVSLMYCATPGTWIQAMFSTCFAITLTSLAMQETIAIEMRLTYVAVAILLVLIVNRFFFPTSRSGLFQANMKRMFHMQHSYLRILQGSLHAPLDYGIIMDALTSFHMVYDQILEYLQGSSENIELYRHLLSAFWHMSVEMEQMIFTVQHDTLTEDQEQSVEQFIHMCDAMIQSCEVGKTVQKEKRAFLTEDVSDNELFQLMQRYYRHASDISSICLSRQL</sequence>
<evidence type="ECO:0000313" key="10">
    <source>
        <dbReference type="Proteomes" id="UP000030008"/>
    </source>
</evidence>
<feature type="transmembrane region" description="Helical" evidence="7">
    <location>
        <begin position="386"/>
        <end position="404"/>
    </location>
</feature>
<dbReference type="RefSeq" id="WP_044908282.1">
    <property type="nucleotide sequence ID" value="NZ_JQIF01000133.1"/>
</dbReference>
<dbReference type="GO" id="GO:0005886">
    <property type="term" value="C:plasma membrane"/>
    <property type="evidence" value="ECO:0007669"/>
    <property type="project" value="UniProtKB-SubCell"/>
</dbReference>
<organism evidence="9 10">
    <name type="scientific">Clostridium innocuum</name>
    <dbReference type="NCBI Taxonomy" id="1522"/>
    <lineage>
        <taxon>Bacteria</taxon>
        <taxon>Bacillati</taxon>
        <taxon>Bacillota</taxon>
        <taxon>Clostridia</taxon>
        <taxon>Eubacteriales</taxon>
        <taxon>Clostridiaceae</taxon>
        <taxon>Clostridium</taxon>
    </lineage>
</organism>
<evidence type="ECO:0000259" key="8">
    <source>
        <dbReference type="Pfam" id="PF13515"/>
    </source>
</evidence>
<dbReference type="PANTHER" id="PTHR30509:SF9">
    <property type="entry name" value="MULTIDRUG RESISTANCE PROTEIN MDTO"/>
    <property type="match status" value="1"/>
</dbReference>
<dbReference type="Pfam" id="PF13515">
    <property type="entry name" value="FUSC_2"/>
    <property type="match status" value="1"/>
</dbReference>
<protein>
    <submittedName>
        <fullName evidence="9">Membrane protein</fullName>
    </submittedName>
</protein>
<comment type="subcellular location">
    <subcellularLocation>
        <location evidence="1">Cell membrane</location>
        <topology evidence="1">Multi-pass membrane protein</topology>
    </subcellularLocation>
</comment>
<feature type="transmembrane region" description="Helical" evidence="7">
    <location>
        <begin position="71"/>
        <end position="101"/>
    </location>
</feature>
<evidence type="ECO:0000256" key="6">
    <source>
        <dbReference type="ARBA" id="ARBA00043993"/>
    </source>
</evidence>
<feature type="transmembrane region" description="Helical" evidence="7">
    <location>
        <begin position="21"/>
        <end position="50"/>
    </location>
</feature>
<dbReference type="EMBL" id="JQIF01000133">
    <property type="protein sequence ID" value="KGJ51198.1"/>
    <property type="molecule type" value="Genomic_DNA"/>
</dbReference>
<reference evidence="9 10" key="1">
    <citation type="submission" date="2014-08" db="EMBL/GenBank/DDBJ databases">
        <title>Clostridium innocuum, an unnegligible vancomycin-resistant pathogen causing extra-intestinal infections.</title>
        <authorList>
            <person name="Feng Y."/>
            <person name="Chiu C.-H."/>
        </authorList>
    </citation>
    <scope>NUCLEOTIDE SEQUENCE [LARGE SCALE GENOMIC DNA]</scope>
    <source>
        <strain evidence="9 10">AN88</strain>
    </source>
</reference>
<proteinExistence type="inferred from homology"/>